<sequence>MHCFEGLGEFGGATTAAVMMQNLRFALVIKEVTNLRQAPANLQHKKSVKSGKMAQWASLPWEIQEHILGDLFTSSRPRSINNGGPVGRPLDKSPVCLEYLTTCKSWKYILEPLIYERLYLKSSTLCVLQRLSSAHRLLVRYIWLAVELADNNCARCTGNQLLEDNSDLNSALVQTSLWKLFDLLGKWGDSSPAFDLTLELSLFSKSDMDHCFRNDLHFGTCPLTRYGELEVSRPRLHDKIHGWENGNRRYRLSPETIDQISDSLPKDLSSDLELQPAPAIQKLIIRRQTRRLIVFEPWRSKYYFPTRRTYLMDPFYCDLILENIPKSMKHVTFFEDFNDDYSRIYEHEQIFYDMPFRAERQRTPSRSIPAAFATRSTNLEGLSVSYWIDAYDFFSSGVKCTWPTLSSLFLTSRRLVPETDSAQINAILTAAGNSALRMPRLKTLVIWYGAKGVASEFRYELLGGRASVQWRGTFHIALEPRTLEAWKAAALLHTDRDLIARESLLLPCDRSQLGDLFTRPSGTTAAIAGAATASLCLGVYLRVRPALVELRPLPVDRHILRARTRDAVSSTEKAEGVADVSPYRTDEFPGGRQVRTAYGTMQVFEWGPRDGEKVVLLHGIGTPCIALGDMAREFVAKGYRVMLFDLFGRGYSDAPADLPYDDRLYTTQILLALSSSPLPWTGPSAFHILGFSLGGAIAASFATYHANLLRSVTLICPGGLVRPAHISWRSRLSYMQGGLFPEWLIQHMARKRLRPSSSNNTSVDIPDNAEDADIDFDEVPVARNTPNSPKVGDVVQWQFDGNDGFVPAYVSTIRNAPVYAQHTALWPLLSKELAARRTSEATRPAGLETGRICLIVAEKDPIVVATECIDDARIVLGEDGVDAHIVKGGHEIGISRGKEIAGIAIESWTKFRNK</sequence>
<keyword evidence="2" id="KW-1185">Reference proteome</keyword>
<proteinExistence type="predicted"/>
<comment type="caution">
    <text evidence="1">The sequence shown here is derived from an EMBL/GenBank/DDBJ whole genome shotgun (WGS) entry which is preliminary data.</text>
</comment>
<evidence type="ECO:0000313" key="2">
    <source>
        <dbReference type="Proteomes" id="UP001148737"/>
    </source>
</evidence>
<evidence type="ECO:0000313" key="1">
    <source>
        <dbReference type="EMBL" id="KAJ3493151.1"/>
    </source>
</evidence>
<accession>A0ACC1QWH5</accession>
<dbReference type="Proteomes" id="UP001148737">
    <property type="component" value="Unassembled WGS sequence"/>
</dbReference>
<organism evidence="1 2">
    <name type="scientific">Lecanicillium saksenae</name>
    <dbReference type="NCBI Taxonomy" id="468837"/>
    <lineage>
        <taxon>Eukaryota</taxon>
        <taxon>Fungi</taxon>
        <taxon>Dikarya</taxon>
        <taxon>Ascomycota</taxon>
        <taxon>Pezizomycotina</taxon>
        <taxon>Sordariomycetes</taxon>
        <taxon>Hypocreomycetidae</taxon>
        <taxon>Hypocreales</taxon>
        <taxon>Cordycipitaceae</taxon>
        <taxon>Lecanicillium</taxon>
    </lineage>
</organism>
<protein>
    <submittedName>
        <fullName evidence="1">Uncharacterized protein</fullName>
    </submittedName>
</protein>
<gene>
    <name evidence="1" type="ORF">NLG97_g4916</name>
</gene>
<name>A0ACC1QWH5_9HYPO</name>
<reference evidence="1" key="1">
    <citation type="submission" date="2022-07" db="EMBL/GenBank/DDBJ databases">
        <title>Genome Sequence of Lecanicillium saksenae.</title>
        <authorList>
            <person name="Buettner E."/>
        </authorList>
    </citation>
    <scope>NUCLEOTIDE SEQUENCE</scope>
    <source>
        <strain evidence="1">VT-O1</strain>
    </source>
</reference>
<dbReference type="EMBL" id="JANAKD010000517">
    <property type="protein sequence ID" value="KAJ3493151.1"/>
    <property type="molecule type" value="Genomic_DNA"/>
</dbReference>